<comment type="caution">
    <text evidence="3">The sequence shown here is derived from an EMBL/GenBank/DDBJ whole genome shotgun (WGS) entry which is preliminary data.</text>
</comment>
<proteinExistence type="predicted"/>
<dbReference type="Gene3D" id="3.40.50.10320">
    <property type="entry name" value="LmbE-like"/>
    <property type="match status" value="1"/>
</dbReference>
<dbReference type="AlphaFoldDB" id="A0A2R7Z1T5"/>
<keyword evidence="1" id="KW-0862">Zinc</keyword>
<evidence type="ECO:0000256" key="2">
    <source>
        <dbReference type="SAM" id="MobiDB-lite"/>
    </source>
</evidence>
<dbReference type="GO" id="GO:0016811">
    <property type="term" value="F:hydrolase activity, acting on carbon-nitrogen (but not peptide) bonds, in linear amides"/>
    <property type="evidence" value="ECO:0007669"/>
    <property type="project" value="TreeGrafter"/>
</dbReference>
<sequence length="239" mass="26703">MEIKTTRGPGTGTSCHRDASPHLDSGRPRPRRAMKRLILAPHMDDEAMGCGGLMAKHPDECVVVVMTDSGEVRAAEHQNAMEILGVSESRVLGFPDGETPAHMSEMVGAIDAIMAELKPDELYLPYPSLHQDHISVYEAGMRSCRVSMSLDHWFPPSVYVYDIAVYDVNLYPTDLRWNVFEALTEEQITQKERACQAYQSEIPTEVHPINSVRQIAGALGQVRLVPYAEQFALVRTVRR</sequence>
<organism evidence="3 4">
    <name type="scientific">Nocardioides currus</name>
    <dbReference type="NCBI Taxonomy" id="2133958"/>
    <lineage>
        <taxon>Bacteria</taxon>
        <taxon>Bacillati</taxon>
        <taxon>Actinomycetota</taxon>
        <taxon>Actinomycetes</taxon>
        <taxon>Propionibacteriales</taxon>
        <taxon>Nocardioidaceae</taxon>
        <taxon>Nocardioides</taxon>
    </lineage>
</organism>
<gene>
    <name evidence="3" type="ORF">C7S10_05515</name>
</gene>
<dbReference type="OrthoDB" id="116799at2"/>
<dbReference type="Proteomes" id="UP000244867">
    <property type="component" value="Unassembled WGS sequence"/>
</dbReference>
<dbReference type="InterPro" id="IPR024078">
    <property type="entry name" value="LmbE-like_dom_sf"/>
</dbReference>
<dbReference type="InterPro" id="IPR003737">
    <property type="entry name" value="GlcNAc_PI_deacetylase-related"/>
</dbReference>
<accession>A0A2R7Z1T5</accession>
<feature type="region of interest" description="Disordered" evidence="2">
    <location>
        <begin position="1"/>
        <end position="31"/>
    </location>
</feature>
<reference evidence="3 4" key="1">
    <citation type="submission" date="2018-03" db="EMBL/GenBank/DDBJ databases">
        <authorList>
            <person name="Keele B.F."/>
        </authorList>
    </citation>
    <scope>NUCLEOTIDE SEQUENCE [LARGE SCALE GENOMIC DNA]</scope>
    <source>
        <strain evidence="3 4">IB-3</strain>
    </source>
</reference>
<evidence type="ECO:0000313" key="3">
    <source>
        <dbReference type="EMBL" id="PUA82109.1"/>
    </source>
</evidence>
<dbReference type="Pfam" id="PF02585">
    <property type="entry name" value="PIG-L"/>
    <property type="match status" value="1"/>
</dbReference>
<name>A0A2R7Z1T5_9ACTN</name>
<evidence type="ECO:0008006" key="5">
    <source>
        <dbReference type="Google" id="ProtNLM"/>
    </source>
</evidence>
<dbReference type="GO" id="GO:0016137">
    <property type="term" value="P:glycoside metabolic process"/>
    <property type="evidence" value="ECO:0007669"/>
    <property type="project" value="UniProtKB-ARBA"/>
</dbReference>
<feature type="compositionally biased region" description="Basic and acidic residues" evidence="2">
    <location>
        <begin position="15"/>
        <end position="27"/>
    </location>
</feature>
<dbReference type="SUPFAM" id="SSF102588">
    <property type="entry name" value="LmbE-like"/>
    <property type="match status" value="1"/>
</dbReference>
<dbReference type="PANTHER" id="PTHR12993">
    <property type="entry name" value="N-ACETYLGLUCOSAMINYL-PHOSPHATIDYLINOSITOL DE-N-ACETYLASE-RELATED"/>
    <property type="match status" value="1"/>
</dbReference>
<evidence type="ECO:0000256" key="1">
    <source>
        <dbReference type="ARBA" id="ARBA00022833"/>
    </source>
</evidence>
<protein>
    <recommendedName>
        <fullName evidence="5">PIG-L family deacetylase</fullName>
    </recommendedName>
</protein>
<dbReference type="EMBL" id="PYXZ01000002">
    <property type="protein sequence ID" value="PUA82109.1"/>
    <property type="molecule type" value="Genomic_DNA"/>
</dbReference>
<evidence type="ECO:0000313" key="4">
    <source>
        <dbReference type="Proteomes" id="UP000244867"/>
    </source>
</evidence>
<keyword evidence="4" id="KW-1185">Reference proteome</keyword>
<dbReference type="PANTHER" id="PTHR12993:SF11">
    <property type="entry name" value="N-ACETYLGLUCOSAMINYL-PHOSPHATIDYLINOSITOL DE-N-ACETYLASE"/>
    <property type="match status" value="1"/>
</dbReference>